<evidence type="ECO:0000259" key="6">
    <source>
        <dbReference type="Pfam" id="PF22916"/>
    </source>
</evidence>
<feature type="compositionally biased region" description="Acidic residues" evidence="4">
    <location>
        <begin position="13"/>
        <end position="27"/>
    </location>
</feature>
<evidence type="ECO:0000313" key="8">
    <source>
        <dbReference type="Proteomes" id="UP000747542"/>
    </source>
</evidence>
<comment type="caution">
    <text evidence="7">The sequence shown here is derived from an EMBL/GenBank/DDBJ whole genome shotgun (WGS) entry which is preliminary data.</text>
</comment>
<feature type="region of interest" description="Disordered" evidence="4">
    <location>
        <begin position="1"/>
        <end position="128"/>
    </location>
</feature>
<dbReference type="GO" id="GO:0000462">
    <property type="term" value="P:maturation of SSU-rRNA from tricistronic rRNA transcript (SSU-rRNA, 5.8S rRNA, LSU-rRNA)"/>
    <property type="evidence" value="ECO:0007669"/>
    <property type="project" value="TreeGrafter"/>
</dbReference>
<evidence type="ECO:0000313" key="7">
    <source>
        <dbReference type="EMBL" id="KAG7170359.1"/>
    </source>
</evidence>
<dbReference type="Proteomes" id="UP000747542">
    <property type="component" value="Unassembled WGS sequence"/>
</dbReference>
<dbReference type="PANTHER" id="PTHR12933:SF0">
    <property type="entry name" value="U3 SMALL NUCLEOLAR RNA-ASSOCIATED PROTEIN 25 HOMOLOG"/>
    <property type="match status" value="1"/>
</dbReference>
<comment type="similarity">
    <text evidence="2">Belongs to the UTP25 family.</text>
</comment>
<evidence type="ECO:0000256" key="4">
    <source>
        <dbReference type="SAM" id="MobiDB-lite"/>
    </source>
</evidence>
<dbReference type="PANTHER" id="PTHR12933">
    <property type="entry name" value="ORF PROTEIN-RELATED"/>
    <property type="match status" value="1"/>
</dbReference>
<dbReference type="AlphaFoldDB" id="A0A8J5N0D7"/>
<feature type="domain" description="UTP25 C-terminal" evidence="5">
    <location>
        <begin position="538"/>
        <end position="722"/>
    </location>
</feature>
<dbReference type="GO" id="GO:0032040">
    <property type="term" value="C:small-subunit processome"/>
    <property type="evidence" value="ECO:0007669"/>
    <property type="project" value="TreeGrafter"/>
</dbReference>
<evidence type="ECO:0000259" key="5">
    <source>
        <dbReference type="Pfam" id="PF06862"/>
    </source>
</evidence>
<proteinExistence type="inferred from homology"/>
<sequence length="728" mass="82683">VEDIDESYHVSGEDENTDDSSSDEECAGTDAVARLLATFNTNSCKAVGSDEDEEDDDDDDEEEEEDGAEEEEEVTDVTDEGSDANGDTEHAESEIENDIVAGEKNMESYAGQDTDTSNDDDDDDAESLGEMQNVNDSTAALDEEEGEDSSQSQGDPFSLHFERNLSETAAEQIKDTKSWISNFNEWPTLGRIKVEVPNVEVKIPKLLLLAEENQSSSMPNIAVIPQPPEKKNFNLDKFYIRKALQKNILSANISGSCECPTSLTDLQKELLSVLSSYCDMYYPQATHENWEEVRTVYALHAINHILKTRKKIVNHSAKITKAKSEKRYEDSDNYRDQGYSRPRGKAVTIQNQNRFREDFGPGDEEGKDSVSKLNRPEDFQETFKGDISEDFKIGLKLTKSSLKLYADFYNSDIIIASPLGLRYVMGNSSNTGADSDFLTSIEILIMDQADVFMMQNWEHVLVLMETVNKPPRDIHKLDVDLTRVRLWSLDGHSPLYRQTVLFSSTHIDHNRALISKCTNLTGRLQVLNPVDNGSVQEVVVQAELVLHRIAGMRDPDSRFRFFTQEIFPQLRSSMRSHTMVYIPDYCDYVRLVRYLKEDGGTSIATINEYMVGQNSKVAKARSLFFDGKRQFLLYTERFHFYRRYRIKGIRHIIFYDLPSYPHFFSEICNLMVEANQNPRTRQKHLGTSTVTVLFQRTDLTKLIGILGSKRASEVINSTKIVHLCVIGK</sequence>
<dbReference type="EMBL" id="JAHLQT010014436">
    <property type="protein sequence ID" value="KAG7170359.1"/>
    <property type="molecule type" value="Genomic_DNA"/>
</dbReference>
<evidence type="ECO:0000256" key="1">
    <source>
        <dbReference type="ARBA" id="ARBA00004604"/>
    </source>
</evidence>
<protein>
    <submittedName>
        <fullName evidence="7">Digestive organ expansion factor-like</fullName>
    </submittedName>
</protein>
<feature type="compositionally biased region" description="Basic and acidic residues" evidence="4">
    <location>
        <begin position="1"/>
        <end position="12"/>
    </location>
</feature>
<feature type="compositionally biased region" description="Basic and acidic residues" evidence="4">
    <location>
        <begin position="323"/>
        <end position="335"/>
    </location>
</feature>
<dbReference type="InterPro" id="IPR010678">
    <property type="entry name" value="UTP25"/>
</dbReference>
<feature type="non-terminal residue" evidence="7">
    <location>
        <position position="728"/>
    </location>
</feature>
<dbReference type="InterPro" id="IPR053940">
    <property type="entry name" value="UTP25_NTPase-like"/>
</dbReference>
<comment type="subcellular location">
    <subcellularLocation>
        <location evidence="1">Nucleus</location>
        <location evidence="1">Nucleolus</location>
    </subcellularLocation>
</comment>
<feature type="region of interest" description="Disordered" evidence="4">
    <location>
        <begin position="323"/>
        <end position="375"/>
    </location>
</feature>
<keyword evidence="8" id="KW-1185">Reference proteome</keyword>
<organism evidence="7 8">
    <name type="scientific">Homarus americanus</name>
    <name type="common">American lobster</name>
    <dbReference type="NCBI Taxonomy" id="6706"/>
    <lineage>
        <taxon>Eukaryota</taxon>
        <taxon>Metazoa</taxon>
        <taxon>Ecdysozoa</taxon>
        <taxon>Arthropoda</taxon>
        <taxon>Crustacea</taxon>
        <taxon>Multicrustacea</taxon>
        <taxon>Malacostraca</taxon>
        <taxon>Eumalacostraca</taxon>
        <taxon>Eucarida</taxon>
        <taxon>Decapoda</taxon>
        <taxon>Pleocyemata</taxon>
        <taxon>Astacidea</taxon>
        <taxon>Nephropoidea</taxon>
        <taxon>Nephropidae</taxon>
        <taxon>Homarus</taxon>
    </lineage>
</organism>
<accession>A0A8J5N0D7</accession>
<dbReference type="Pfam" id="PF06862">
    <property type="entry name" value="Utp25_C"/>
    <property type="match status" value="1"/>
</dbReference>
<feature type="compositionally biased region" description="Acidic residues" evidence="4">
    <location>
        <begin position="116"/>
        <end position="127"/>
    </location>
</feature>
<feature type="compositionally biased region" description="Acidic residues" evidence="4">
    <location>
        <begin position="49"/>
        <end position="82"/>
    </location>
</feature>
<evidence type="ECO:0000256" key="3">
    <source>
        <dbReference type="ARBA" id="ARBA00023242"/>
    </source>
</evidence>
<name>A0A8J5N0D7_HOMAM</name>
<dbReference type="InterPro" id="IPR053939">
    <property type="entry name" value="UTP25_C"/>
</dbReference>
<gene>
    <name evidence="7" type="primary">DIEXF-L</name>
    <name evidence="7" type="ORF">Hamer_G016175</name>
</gene>
<feature type="domain" description="UTP25 NTP hydrolase-like" evidence="6">
    <location>
        <begin position="348"/>
        <end position="523"/>
    </location>
</feature>
<dbReference type="GO" id="GO:0034511">
    <property type="term" value="F:U3 snoRNA binding"/>
    <property type="evidence" value="ECO:0007669"/>
    <property type="project" value="InterPro"/>
</dbReference>
<evidence type="ECO:0000256" key="2">
    <source>
        <dbReference type="ARBA" id="ARBA00009223"/>
    </source>
</evidence>
<keyword evidence="3" id="KW-0539">Nucleus</keyword>
<dbReference type="Pfam" id="PF22916">
    <property type="entry name" value="UTP25_NTPase-like"/>
    <property type="match status" value="2"/>
</dbReference>
<reference evidence="7" key="1">
    <citation type="journal article" date="2021" name="Sci. Adv.">
        <title>The American lobster genome reveals insights on longevity, neural, and immune adaptations.</title>
        <authorList>
            <person name="Polinski J.M."/>
            <person name="Zimin A.V."/>
            <person name="Clark K.F."/>
            <person name="Kohn A.B."/>
            <person name="Sadowski N."/>
            <person name="Timp W."/>
            <person name="Ptitsyn A."/>
            <person name="Khanna P."/>
            <person name="Romanova D.Y."/>
            <person name="Williams P."/>
            <person name="Greenwood S.J."/>
            <person name="Moroz L.L."/>
            <person name="Walt D.R."/>
            <person name="Bodnar A.G."/>
        </authorList>
    </citation>
    <scope>NUCLEOTIDE SEQUENCE</scope>
    <source>
        <strain evidence="7">GMGI-L3</strain>
    </source>
</reference>
<dbReference type="GO" id="GO:0019843">
    <property type="term" value="F:rRNA binding"/>
    <property type="evidence" value="ECO:0007669"/>
    <property type="project" value="TreeGrafter"/>
</dbReference>
<feature type="domain" description="UTP25 NTP hydrolase-like" evidence="6">
    <location>
        <begin position="277"/>
        <end position="343"/>
    </location>
</feature>
<feature type="region of interest" description="Disordered" evidence="4">
    <location>
        <begin position="139"/>
        <end position="158"/>
    </location>
</feature>